<dbReference type="GO" id="GO:1990498">
    <property type="term" value="C:mitotic spindle microtubule"/>
    <property type="evidence" value="ECO:0007669"/>
    <property type="project" value="EnsemblMetazoa"/>
</dbReference>
<dbReference type="GO" id="GO:0005794">
    <property type="term" value="C:Golgi apparatus"/>
    <property type="evidence" value="ECO:0007669"/>
    <property type="project" value="EnsemblMetazoa"/>
</dbReference>
<dbReference type="GO" id="GO:0001578">
    <property type="term" value="P:microtubule bundle formation"/>
    <property type="evidence" value="ECO:0007669"/>
    <property type="project" value="EnsemblMetazoa"/>
</dbReference>
<keyword evidence="6" id="KW-0206">Cytoskeleton</keyword>
<proteinExistence type="inferred from homology"/>
<dbReference type="GO" id="GO:0045478">
    <property type="term" value="P:fusome organization"/>
    <property type="evidence" value="ECO:0007669"/>
    <property type="project" value="EnsemblMetazoa"/>
</dbReference>
<evidence type="ECO:0000256" key="2">
    <source>
        <dbReference type="ARBA" id="ARBA00022490"/>
    </source>
</evidence>
<keyword evidence="2" id="KW-0963">Cytoplasm</keyword>
<dbReference type="GO" id="GO:0008017">
    <property type="term" value="F:microtubule binding"/>
    <property type="evidence" value="ECO:0007669"/>
    <property type="project" value="EnsemblMetazoa"/>
</dbReference>
<dbReference type="eggNOG" id="KOG0243">
    <property type="taxonomic scope" value="Eukaryota"/>
</dbReference>
<evidence type="ECO:0000256" key="3">
    <source>
        <dbReference type="ARBA" id="ARBA00022741"/>
    </source>
</evidence>
<dbReference type="AlphaFoldDB" id="B4H5J8"/>
<dbReference type="OMA" id="VHKELHI"/>
<dbReference type="EMBL" id="CH479211">
    <property type="protein sequence ID" value="EDW33050.1"/>
    <property type="molecule type" value="Genomic_DNA"/>
</dbReference>
<keyword evidence="4 7" id="KW-0067">ATP-binding</keyword>
<protein>
    <submittedName>
        <fullName evidence="9">GL16079</fullName>
    </submittedName>
</protein>
<evidence type="ECO:0000259" key="8">
    <source>
        <dbReference type="PROSITE" id="PS50067"/>
    </source>
</evidence>
<dbReference type="GO" id="GO:0005813">
    <property type="term" value="C:centrosome"/>
    <property type="evidence" value="ECO:0007669"/>
    <property type="project" value="EnsemblMetazoa"/>
</dbReference>
<dbReference type="GO" id="GO:0007030">
    <property type="term" value="P:Golgi organization"/>
    <property type="evidence" value="ECO:0007669"/>
    <property type="project" value="EnsemblMetazoa"/>
</dbReference>
<dbReference type="GO" id="GO:0097431">
    <property type="term" value="C:mitotic spindle pole"/>
    <property type="evidence" value="ECO:0007669"/>
    <property type="project" value="EnsemblMetazoa"/>
</dbReference>
<dbReference type="GO" id="GO:0090307">
    <property type="term" value="P:mitotic spindle assembly"/>
    <property type="evidence" value="ECO:0007669"/>
    <property type="project" value="TreeGrafter"/>
</dbReference>
<dbReference type="Pfam" id="PF00225">
    <property type="entry name" value="Kinesin"/>
    <property type="match status" value="1"/>
</dbReference>
<feature type="domain" description="Kinesin motor" evidence="8">
    <location>
        <begin position="21"/>
        <end position="175"/>
    </location>
</feature>
<dbReference type="GO" id="GO:0042998">
    <property type="term" value="P:positive regulation of Golgi to plasma membrane protein transport"/>
    <property type="evidence" value="ECO:0007669"/>
    <property type="project" value="EnsemblMetazoa"/>
</dbReference>
<sequence>MDTSNNIRLQLQQQARKSNQNIQVYVRVRPLNARERCIRSAEVVDVLNPREILTRHTLDSKLTKKFTFDRSFGPESKQCDVYAVVVSPLIEEVLSGYNCTVFAYGQTGTGKTHTMVGNETAELKSSWEDDSDVGIIPRALSHLFDELRMMEVEFTMRISYLELYNEELCDLLFHR</sequence>
<dbReference type="PANTHER" id="PTHR47970:SF12">
    <property type="entry name" value="KINESIN FAMILY MEMBER 11"/>
    <property type="match status" value="1"/>
</dbReference>
<dbReference type="Proteomes" id="UP000008744">
    <property type="component" value="Unassembled WGS sequence"/>
</dbReference>
<dbReference type="GO" id="GO:0045169">
    <property type="term" value="C:fusome"/>
    <property type="evidence" value="ECO:0007669"/>
    <property type="project" value="EnsemblMetazoa"/>
</dbReference>
<evidence type="ECO:0000256" key="7">
    <source>
        <dbReference type="PROSITE-ProRule" id="PRU00283"/>
    </source>
</evidence>
<dbReference type="PROSITE" id="PS50067">
    <property type="entry name" value="KINESIN_MOTOR_2"/>
    <property type="match status" value="1"/>
</dbReference>
<dbReference type="GO" id="GO:0051231">
    <property type="term" value="P:spindle elongation"/>
    <property type="evidence" value="ECO:0007669"/>
    <property type="project" value="TreeGrafter"/>
</dbReference>
<dbReference type="InterPro" id="IPR036961">
    <property type="entry name" value="Kinesin_motor_dom_sf"/>
</dbReference>
<dbReference type="HOGENOM" id="CLU_001485_2_9_1"/>
<dbReference type="SMART" id="SM00129">
    <property type="entry name" value="KISc"/>
    <property type="match status" value="1"/>
</dbReference>
<evidence type="ECO:0000256" key="5">
    <source>
        <dbReference type="ARBA" id="ARBA00023175"/>
    </source>
</evidence>
<dbReference type="Gene3D" id="3.40.850.10">
    <property type="entry name" value="Kinesin motor domain"/>
    <property type="match status" value="1"/>
</dbReference>
<evidence type="ECO:0000313" key="9">
    <source>
        <dbReference type="EMBL" id="EDW33050.1"/>
    </source>
</evidence>
<organism evidence="10">
    <name type="scientific">Drosophila persimilis</name>
    <name type="common">Fruit fly</name>
    <dbReference type="NCBI Taxonomy" id="7234"/>
    <lineage>
        <taxon>Eukaryota</taxon>
        <taxon>Metazoa</taxon>
        <taxon>Ecdysozoa</taxon>
        <taxon>Arthropoda</taxon>
        <taxon>Hexapoda</taxon>
        <taxon>Insecta</taxon>
        <taxon>Pterygota</taxon>
        <taxon>Neoptera</taxon>
        <taxon>Endopterygota</taxon>
        <taxon>Diptera</taxon>
        <taxon>Brachycera</taxon>
        <taxon>Muscomorpha</taxon>
        <taxon>Ephydroidea</taxon>
        <taxon>Drosophilidae</taxon>
        <taxon>Drosophila</taxon>
        <taxon>Sophophora</taxon>
    </lineage>
</organism>
<keyword evidence="10" id="KW-1185">Reference proteome</keyword>
<reference evidence="9 10" key="1">
    <citation type="journal article" date="2007" name="Nature">
        <title>Evolution of genes and genomes on the Drosophila phylogeny.</title>
        <authorList>
            <consortium name="Drosophila 12 Genomes Consortium"/>
            <person name="Clark A.G."/>
            <person name="Eisen M.B."/>
            <person name="Smith D.R."/>
            <person name="Bergman C.M."/>
            <person name="Oliver B."/>
            <person name="Markow T.A."/>
            <person name="Kaufman T.C."/>
            <person name="Kellis M."/>
            <person name="Gelbart W."/>
            <person name="Iyer V.N."/>
            <person name="Pollard D.A."/>
            <person name="Sackton T.B."/>
            <person name="Larracuente A.M."/>
            <person name="Singh N.D."/>
            <person name="Abad J.P."/>
            <person name="Abt D.N."/>
            <person name="Adryan B."/>
            <person name="Aguade M."/>
            <person name="Akashi H."/>
            <person name="Anderson W.W."/>
            <person name="Aquadro C.F."/>
            <person name="Ardell D.H."/>
            <person name="Arguello R."/>
            <person name="Artieri C.G."/>
            <person name="Barbash D.A."/>
            <person name="Barker D."/>
            <person name="Barsanti P."/>
            <person name="Batterham P."/>
            <person name="Batzoglou S."/>
            <person name="Begun D."/>
            <person name="Bhutkar A."/>
            <person name="Blanco E."/>
            <person name="Bosak S.A."/>
            <person name="Bradley R.K."/>
            <person name="Brand A.D."/>
            <person name="Brent M.R."/>
            <person name="Brooks A.N."/>
            <person name="Brown R.H."/>
            <person name="Butlin R.K."/>
            <person name="Caggese C."/>
            <person name="Calvi B.R."/>
            <person name="Bernardo de Carvalho A."/>
            <person name="Caspi A."/>
            <person name="Castrezana S."/>
            <person name="Celniker S.E."/>
            <person name="Chang J.L."/>
            <person name="Chapple C."/>
            <person name="Chatterji S."/>
            <person name="Chinwalla A."/>
            <person name="Civetta A."/>
            <person name="Clifton S.W."/>
            <person name="Comeron J.M."/>
            <person name="Costello J.C."/>
            <person name="Coyne J.A."/>
            <person name="Daub J."/>
            <person name="David R.G."/>
            <person name="Delcher A.L."/>
            <person name="Delehaunty K."/>
            <person name="Do C.B."/>
            <person name="Ebling H."/>
            <person name="Edwards K."/>
            <person name="Eickbush T."/>
            <person name="Evans J.D."/>
            <person name="Filipski A."/>
            <person name="Findeiss S."/>
            <person name="Freyhult E."/>
            <person name="Fulton L."/>
            <person name="Fulton R."/>
            <person name="Garcia A.C."/>
            <person name="Gardiner A."/>
            <person name="Garfield D.A."/>
            <person name="Garvin B.E."/>
            <person name="Gibson G."/>
            <person name="Gilbert D."/>
            <person name="Gnerre S."/>
            <person name="Godfrey J."/>
            <person name="Good R."/>
            <person name="Gotea V."/>
            <person name="Gravely B."/>
            <person name="Greenberg A.J."/>
            <person name="Griffiths-Jones S."/>
            <person name="Gross S."/>
            <person name="Guigo R."/>
            <person name="Gustafson E.A."/>
            <person name="Haerty W."/>
            <person name="Hahn M.W."/>
            <person name="Halligan D.L."/>
            <person name="Halpern A.L."/>
            <person name="Halter G.M."/>
            <person name="Han M.V."/>
            <person name="Heger A."/>
            <person name="Hillier L."/>
            <person name="Hinrichs A.S."/>
            <person name="Holmes I."/>
            <person name="Hoskins R.A."/>
            <person name="Hubisz M.J."/>
            <person name="Hultmark D."/>
            <person name="Huntley M.A."/>
            <person name="Jaffe D.B."/>
            <person name="Jagadeeshan S."/>
            <person name="Jeck W.R."/>
            <person name="Johnson J."/>
            <person name="Jones C.D."/>
            <person name="Jordan W.C."/>
            <person name="Karpen G.H."/>
            <person name="Kataoka E."/>
            <person name="Keightley P.D."/>
            <person name="Kheradpour P."/>
            <person name="Kirkness E.F."/>
            <person name="Koerich L.B."/>
            <person name="Kristiansen K."/>
            <person name="Kudrna D."/>
            <person name="Kulathinal R.J."/>
            <person name="Kumar S."/>
            <person name="Kwok R."/>
            <person name="Lander E."/>
            <person name="Langley C.H."/>
            <person name="Lapoint R."/>
            <person name="Lazzaro B.P."/>
            <person name="Lee S.J."/>
            <person name="Levesque L."/>
            <person name="Li R."/>
            <person name="Lin C.F."/>
            <person name="Lin M.F."/>
            <person name="Lindblad-Toh K."/>
            <person name="Llopart A."/>
            <person name="Long M."/>
            <person name="Low L."/>
            <person name="Lozovsky E."/>
            <person name="Lu J."/>
            <person name="Luo M."/>
            <person name="Machado C.A."/>
            <person name="Makalowski W."/>
            <person name="Marzo M."/>
            <person name="Matsuda M."/>
            <person name="Matzkin L."/>
            <person name="McAllister B."/>
            <person name="McBride C.S."/>
            <person name="McKernan B."/>
            <person name="McKernan K."/>
            <person name="Mendez-Lago M."/>
            <person name="Minx P."/>
            <person name="Mollenhauer M.U."/>
            <person name="Montooth K."/>
            <person name="Mount S.M."/>
            <person name="Mu X."/>
            <person name="Myers E."/>
            <person name="Negre B."/>
            <person name="Newfeld S."/>
            <person name="Nielsen R."/>
            <person name="Noor M.A."/>
            <person name="O'Grady P."/>
            <person name="Pachter L."/>
            <person name="Papaceit M."/>
            <person name="Parisi M.J."/>
            <person name="Parisi M."/>
            <person name="Parts L."/>
            <person name="Pedersen J.S."/>
            <person name="Pesole G."/>
            <person name="Phillippy A.M."/>
            <person name="Ponting C.P."/>
            <person name="Pop M."/>
            <person name="Porcelli D."/>
            <person name="Powell J.R."/>
            <person name="Prohaska S."/>
            <person name="Pruitt K."/>
            <person name="Puig M."/>
            <person name="Quesneville H."/>
            <person name="Ram K.R."/>
            <person name="Rand D."/>
            <person name="Rasmussen M.D."/>
            <person name="Reed L.K."/>
            <person name="Reenan R."/>
            <person name="Reily A."/>
            <person name="Remington K.A."/>
            <person name="Rieger T.T."/>
            <person name="Ritchie M.G."/>
            <person name="Robin C."/>
            <person name="Rogers Y.H."/>
            <person name="Rohde C."/>
            <person name="Rozas J."/>
            <person name="Rubenfield M.J."/>
            <person name="Ruiz A."/>
            <person name="Russo S."/>
            <person name="Salzberg S.L."/>
            <person name="Sanchez-Gracia A."/>
            <person name="Saranga D.J."/>
            <person name="Sato H."/>
            <person name="Schaeffer S.W."/>
            <person name="Schatz M.C."/>
            <person name="Schlenke T."/>
            <person name="Schwartz R."/>
            <person name="Segarra C."/>
            <person name="Singh R.S."/>
            <person name="Sirot L."/>
            <person name="Sirota M."/>
            <person name="Sisneros N.B."/>
            <person name="Smith C.D."/>
            <person name="Smith T.F."/>
            <person name="Spieth J."/>
            <person name="Stage D.E."/>
            <person name="Stark A."/>
            <person name="Stephan W."/>
            <person name="Strausberg R.L."/>
            <person name="Strempel S."/>
            <person name="Sturgill D."/>
            <person name="Sutton G."/>
            <person name="Sutton G.G."/>
            <person name="Tao W."/>
            <person name="Teichmann S."/>
            <person name="Tobari Y.N."/>
            <person name="Tomimura Y."/>
            <person name="Tsolas J.M."/>
            <person name="Valente V.L."/>
            <person name="Venter E."/>
            <person name="Venter J.C."/>
            <person name="Vicario S."/>
            <person name="Vieira F.G."/>
            <person name="Vilella A.J."/>
            <person name="Villasante A."/>
            <person name="Walenz B."/>
            <person name="Wang J."/>
            <person name="Wasserman M."/>
            <person name="Watts T."/>
            <person name="Wilson D."/>
            <person name="Wilson R.K."/>
            <person name="Wing R.A."/>
            <person name="Wolfner M.F."/>
            <person name="Wong A."/>
            <person name="Wong G.K."/>
            <person name="Wu C.I."/>
            <person name="Wu G."/>
            <person name="Yamamoto D."/>
            <person name="Yang H.P."/>
            <person name="Yang S.P."/>
            <person name="Yorke J.A."/>
            <person name="Yoshida K."/>
            <person name="Zdobnov E."/>
            <person name="Zhang P."/>
            <person name="Zhang Y."/>
            <person name="Zimin A.V."/>
            <person name="Baldwin J."/>
            <person name="Abdouelleil A."/>
            <person name="Abdulkadir J."/>
            <person name="Abebe A."/>
            <person name="Abera B."/>
            <person name="Abreu J."/>
            <person name="Acer S.C."/>
            <person name="Aftuck L."/>
            <person name="Alexander A."/>
            <person name="An P."/>
            <person name="Anderson E."/>
            <person name="Anderson S."/>
            <person name="Arachi H."/>
            <person name="Azer M."/>
            <person name="Bachantsang P."/>
            <person name="Barry A."/>
            <person name="Bayul T."/>
            <person name="Berlin A."/>
            <person name="Bessette D."/>
            <person name="Bloom T."/>
            <person name="Blye J."/>
            <person name="Boguslavskiy L."/>
            <person name="Bonnet C."/>
            <person name="Boukhgalter B."/>
            <person name="Bourzgui I."/>
            <person name="Brown A."/>
            <person name="Cahill P."/>
            <person name="Channer S."/>
            <person name="Cheshatsang Y."/>
            <person name="Chuda L."/>
            <person name="Citroen M."/>
            <person name="Collymore A."/>
            <person name="Cooke P."/>
            <person name="Costello M."/>
            <person name="D'Aco K."/>
            <person name="Daza R."/>
            <person name="De Haan G."/>
            <person name="DeGray S."/>
            <person name="DeMaso C."/>
            <person name="Dhargay N."/>
            <person name="Dooley K."/>
            <person name="Dooley E."/>
            <person name="Doricent M."/>
            <person name="Dorje P."/>
            <person name="Dorjee K."/>
            <person name="Dupes A."/>
            <person name="Elong R."/>
            <person name="Falk J."/>
            <person name="Farina A."/>
            <person name="Faro S."/>
            <person name="Ferguson D."/>
            <person name="Fisher S."/>
            <person name="Foley C.D."/>
            <person name="Franke A."/>
            <person name="Friedrich D."/>
            <person name="Gadbois L."/>
            <person name="Gearin G."/>
            <person name="Gearin C.R."/>
            <person name="Giannoukos G."/>
            <person name="Goode T."/>
            <person name="Graham J."/>
            <person name="Grandbois E."/>
            <person name="Grewal S."/>
            <person name="Gyaltsen K."/>
            <person name="Hafez N."/>
            <person name="Hagos B."/>
            <person name="Hall J."/>
            <person name="Henson C."/>
            <person name="Hollinger A."/>
            <person name="Honan T."/>
            <person name="Huard M.D."/>
            <person name="Hughes L."/>
            <person name="Hurhula B."/>
            <person name="Husby M.E."/>
            <person name="Kamat A."/>
            <person name="Kanga B."/>
            <person name="Kashin S."/>
            <person name="Khazanovich D."/>
            <person name="Kisner P."/>
            <person name="Lance K."/>
            <person name="Lara M."/>
            <person name="Lee W."/>
            <person name="Lennon N."/>
            <person name="Letendre F."/>
            <person name="LeVine R."/>
            <person name="Lipovsky A."/>
            <person name="Liu X."/>
            <person name="Liu J."/>
            <person name="Liu S."/>
            <person name="Lokyitsang T."/>
            <person name="Lokyitsang Y."/>
            <person name="Lubonja R."/>
            <person name="Lui A."/>
            <person name="MacDonald P."/>
            <person name="Magnisalis V."/>
            <person name="Maru K."/>
            <person name="Matthews C."/>
            <person name="McCusker W."/>
            <person name="McDonough S."/>
            <person name="Mehta T."/>
            <person name="Meldrim J."/>
            <person name="Meneus L."/>
            <person name="Mihai O."/>
            <person name="Mihalev A."/>
            <person name="Mihova T."/>
            <person name="Mittelman R."/>
            <person name="Mlenga V."/>
            <person name="Montmayeur A."/>
            <person name="Mulrain L."/>
            <person name="Navidi A."/>
            <person name="Naylor J."/>
            <person name="Negash T."/>
            <person name="Nguyen T."/>
            <person name="Nguyen N."/>
            <person name="Nicol R."/>
            <person name="Norbu C."/>
            <person name="Norbu N."/>
            <person name="Novod N."/>
            <person name="O'Neill B."/>
            <person name="Osman S."/>
            <person name="Markiewicz E."/>
            <person name="Oyono O.L."/>
            <person name="Patti C."/>
            <person name="Phunkhang P."/>
            <person name="Pierre F."/>
            <person name="Priest M."/>
            <person name="Raghuraman S."/>
            <person name="Rege F."/>
            <person name="Reyes R."/>
            <person name="Rise C."/>
            <person name="Rogov P."/>
            <person name="Ross K."/>
            <person name="Ryan E."/>
            <person name="Settipalli S."/>
            <person name="Shea T."/>
            <person name="Sherpa N."/>
            <person name="Shi L."/>
            <person name="Shih D."/>
            <person name="Sparrow T."/>
            <person name="Spaulding J."/>
            <person name="Stalker J."/>
            <person name="Stange-Thomann N."/>
            <person name="Stavropoulos S."/>
            <person name="Stone C."/>
            <person name="Strader C."/>
            <person name="Tesfaye S."/>
            <person name="Thomson T."/>
            <person name="Thoulutsang Y."/>
            <person name="Thoulutsang D."/>
            <person name="Topham K."/>
            <person name="Topping I."/>
            <person name="Tsamla T."/>
            <person name="Vassiliev H."/>
            <person name="Vo A."/>
            <person name="Wangchuk T."/>
            <person name="Wangdi T."/>
            <person name="Weiand M."/>
            <person name="Wilkinson J."/>
            <person name="Wilson A."/>
            <person name="Yadav S."/>
            <person name="Young G."/>
            <person name="Yu Q."/>
            <person name="Zembek L."/>
            <person name="Zhong D."/>
            <person name="Zimmer A."/>
            <person name="Zwirko Z."/>
            <person name="Jaffe D.B."/>
            <person name="Alvarez P."/>
            <person name="Brockman W."/>
            <person name="Butler J."/>
            <person name="Chin C."/>
            <person name="Gnerre S."/>
            <person name="Grabherr M."/>
            <person name="Kleber M."/>
            <person name="Mauceli E."/>
            <person name="MacCallum I."/>
        </authorList>
    </citation>
    <scope>NUCLEOTIDE SEQUENCE [LARGE SCALE GENOMIC DNA]</scope>
    <source>
        <strain evidence="10">MSH-3 / Tucson 14011-0111.49</strain>
    </source>
</reference>
<dbReference type="GO" id="GO:0005783">
    <property type="term" value="C:endoplasmic reticulum"/>
    <property type="evidence" value="ECO:0007669"/>
    <property type="project" value="EnsemblMetazoa"/>
</dbReference>
<comment type="similarity">
    <text evidence="7">Belongs to the TRAFAC class myosin-kinesin ATPase superfamily. Kinesin family.</text>
</comment>
<gene>
    <name evidence="9" type="primary">Dper\GL16079</name>
    <name evidence="9" type="ORF">Dper_GL16079</name>
</gene>
<dbReference type="GO" id="GO:0005524">
    <property type="term" value="F:ATP binding"/>
    <property type="evidence" value="ECO:0007669"/>
    <property type="project" value="UniProtKB-UniRule"/>
</dbReference>
<feature type="binding site" evidence="7">
    <location>
        <begin position="105"/>
        <end position="112"/>
    </location>
    <ligand>
        <name>ATP</name>
        <dbReference type="ChEBI" id="CHEBI:30616"/>
    </ligand>
</feature>
<evidence type="ECO:0000256" key="1">
    <source>
        <dbReference type="ARBA" id="ARBA00004245"/>
    </source>
</evidence>
<dbReference type="GO" id="GO:0005871">
    <property type="term" value="C:kinesin complex"/>
    <property type="evidence" value="ECO:0007669"/>
    <property type="project" value="EnsemblMetazoa"/>
</dbReference>
<dbReference type="OrthoDB" id="3176171at2759"/>
<keyword evidence="5 7" id="KW-0505">Motor protein</keyword>
<dbReference type="GO" id="GO:0008574">
    <property type="term" value="F:plus-end-directed microtubule motor activity"/>
    <property type="evidence" value="ECO:0007669"/>
    <property type="project" value="EnsemblMetazoa"/>
</dbReference>
<dbReference type="GO" id="GO:0005634">
    <property type="term" value="C:nucleus"/>
    <property type="evidence" value="ECO:0007669"/>
    <property type="project" value="EnsemblMetazoa"/>
</dbReference>
<comment type="subcellular location">
    <subcellularLocation>
        <location evidence="1">Cytoplasm</location>
        <location evidence="1">Cytoskeleton</location>
    </subcellularLocation>
</comment>
<accession>B4H5J8</accession>
<dbReference type="GO" id="GO:0007100">
    <property type="term" value="P:mitotic centrosome separation"/>
    <property type="evidence" value="ECO:0007669"/>
    <property type="project" value="EnsemblMetazoa"/>
</dbReference>
<dbReference type="InterPro" id="IPR001752">
    <property type="entry name" value="Kinesin_motor_dom"/>
</dbReference>
<dbReference type="PhylomeDB" id="B4H5J8"/>
<dbReference type="GO" id="GO:0005818">
    <property type="term" value="C:aster"/>
    <property type="evidence" value="ECO:0007669"/>
    <property type="project" value="EnsemblMetazoa"/>
</dbReference>
<dbReference type="GO" id="GO:0009306">
    <property type="term" value="P:protein secretion"/>
    <property type="evidence" value="ECO:0007669"/>
    <property type="project" value="EnsemblMetazoa"/>
</dbReference>
<dbReference type="SUPFAM" id="SSF52540">
    <property type="entry name" value="P-loop containing nucleoside triphosphate hydrolases"/>
    <property type="match status" value="1"/>
</dbReference>
<dbReference type="STRING" id="7234.B4H5J8"/>
<keyword evidence="3 7" id="KW-0547">Nucleotide-binding</keyword>
<dbReference type="InterPro" id="IPR047149">
    <property type="entry name" value="KIF11-like"/>
</dbReference>
<dbReference type="InterPro" id="IPR027417">
    <property type="entry name" value="P-loop_NTPase"/>
</dbReference>
<dbReference type="GO" id="GO:0031535">
    <property type="term" value="P:plus-end directed microtubule sliding"/>
    <property type="evidence" value="ECO:0007669"/>
    <property type="project" value="EnsemblMetazoa"/>
</dbReference>
<evidence type="ECO:0000256" key="4">
    <source>
        <dbReference type="ARBA" id="ARBA00022840"/>
    </source>
</evidence>
<name>B4H5J8_DROPE</name>
<dbReference type="PANTHER" id="PTHR47970">
    <property type="entry name" value="KINESIN-LIKE PROTEIN KIF11"/>
    <property type="match status" value="1"/>
</dbReference>
<evidence type="ECO:0000256" key="6">
    <source>
        <dbReference type="ARBA" id="ARBA00023212"/>
    </source>
</evidence>
<evidence type="ECO:0000313" key="10">
    <source>
        <dbReference type="Proteomes" id="UP000008744"/>
    </source>
</evidence>